<dbReference type="OrthoDB" id="6741510at2759"/>
<dbReference type="AlphaFoldDB" id="A0A9P0JZD9"/>
<dbReference type="EMBL" id="CAKOFQ010006707">
    <property type="protein sequence ID" value="CAH1963286.1"/>
    <property type="molecule type" value="Genomic_DNA"/>
</dbReference>
<name>A0A9P0JZD9_ACAOB</name>
<evidence type="ECO:0000313" key="2">
    <source>
        <dbReference type="Proteomes" id="UP001152888"/>
    </source>
</evidence>
<accession>A0A9P0JZD9</accession>
<dbReference type="Proteomes" id="UP001152888">
    <property type="component" value="Unassembled WGS sequence"/>
</dbReference>
<gene>
    <name evidence="1" type="ORF">ACAOBT_LOCUS5131</name>
</gene>
<evidence type="ECO:0008006" key="3">
    <source>
        <dbReference type="Google" id="ProtNLM"/>
    </source>
</evidence>
<keyword evidence="2" id="KW-1185">Reference proteome</keyword>
<protein>
    <recommendedName>
        <fullName evidence="3">Transposase Helix-turn-helix domain-containing protein</fullName>
    </recommendedName>
</protein>
<organism evidence="1 2">
    <name type="scientific">Acanthoscelides obtectus</name>
    <name type="common">Bean weevil</name>
    <name type="synonym">Bruchus obtectus</name>
    <dbReference type="NCBI Taxonomy" id="200917"/>
    <lineage>
        <taxon>Eukaryota</taxon>
        <taxon>Metazoa</taxon>
        <taxon>Ecdysozoa</taxon>
        <taxon>Arthropoda</taxon>
        <taxon>Hexapoda</taxon>
        <taxon>Insecta</taxon>
        <taxon>Pterygota</taxon>
        <taxon>Neoptera</taxon>
        <taxon>Endopterygota</taxon>
        <taxon>Coleoptera</taxon>
        <taxon>Polyphaga</taxon>
        <taxon>Cucujiformia</taxon>
        <taxon>Chrysomeloidea</taxon>
        <taxon>Chrysomelidae</taxon>
        <taxon>Bruchinae</taxon>
        <taxon>Bruchini</taxon>
        <taxon>Acanthoscelides</taxon>
    </lineage>
</organism>
<comment type="caution">
    <text evidence="1">The sequence shown here is derived from an EMBL/GenBank/DDBJ whole genome shotgun (WGS) entry which is preliminary data.</text>
</comment>
<reference evidence="1" key="1">
    <citation type="submission" date="2022-03" db="EMBL/GenBank/DDBJ databases">
        <authorList>
            <person name="Sayadi A."/>
        </authorList>
    </citation>
    <scope>NUCLEOTIDE SEQUENCE</scope>
</reference>
<sequence length="139" mass="15746">MSYTDFELLLNKVGHMIGKTDTQMRTAIPVKERFCVALRFFASGDSFVSLSYLFKFSPQIVFQCVFDVCDALISVLNDQIKDLSLPLSNVQRVPAVTIYHNLLCDQVLGYHGCQHLVQIPKQKSSQLHLGLNRIADRNI</sequence>
<evidence type="ECO:0000313" key="1">
    <source>
        <dbReference type="EMBL" id="CAH1963286.1"/>
    </source>
</evidence>
<proteinExistence type="predicted"/>